<protein>
    <submittedName>
        <fullName evidence="1">Uncharacterized protein</fullName>
    </submittedName>
</protein>
<sequence length="79" mass="8758">MLLGVVQYGGGSELCSISADDRVYKPTLVATVPHCHRSVLAKKTPEDHLLIPVSWTRRWPPSRHAGYPSSLSPAAWRCF</sequence>
<evidence type="ECO:0000313" key="1">
    <source>
        <dbReference type="EMBL" id="KAJ1136339.1"/>
    </source>
</evidence>
<reference evidence="1" key="1">
    <citation type="journal article" date="2022" name="bioRxiv">
        <title>Sequencing and chromosome-scale assembly of the giantPleurodeles waltlgenome.</title>
        <authorList>
            <person name="Brown T."/>
            <person name="Elewa A."/>
            <person name="Iarovenko S."/>
            <person name="Subramanian E."/>
            <person name="Araus A.J."/>
            <person name="Petzold A."/>
            <person name="Susuki M."/>
            <person name="Suzuki K.-i.T."/>
            <person name="Hayashi T."/>
            <person name="Toyoda A."/>
            <person name="Oliveira C."/>
            <person name="Osipova E."/>
            <person name="Leigh N.D."/>
            <person name="Simon A."/>
            <person name="Yun M.H."/>
        </authorList>
    </citation>
    <scope>NUCLEOTIDE SEQUENCE</scope>
    <source>
        <strain evidence="1">20211129_DDA</strain>
        <tissue evidence="1">Liver</tissue>
    </source>
</reference>
<gene>
    <name evidence="1" type="ORF">NDU88_002756</name>
</gene>
<dbReference type="AlphaFoldDB" id="A0AAV7QAT0"/>
<accession>A0AAV7QAT0</accession>
<evidence type="ECO:0000313" key="2">
    <source>
        <dbReference type="Proteomes" id="UP001066276"/>
    </source>
</evidence>
<dbReference type="Proteomes" id="UP001066276">
    <property type="component" value="Chromosome 6"/>
</dbReference>
<dbReference type="EMBL" id="JANPWB010000010">
    <property type="protein sequence ID" value="KAJ1136339.1"/>
    <property type="molecule type" value="Genomic_DNA"/>
</dbReference>
<comment type="caution">
    <text evidence="1">The sequence shown here is derived from an EMBL/GenBank/DDBJ whole genome shotgun (WGS) entry which is preliminary data.</text>
</comment>
<proteinExistence type="predicted"/>
<keyword evidence="2" id="KW-1185">Reference proteome</keyword>
<name>A0AAV7QAT0_PLEWA</name>
<organism evidence="1 2">
    <name type="scientific">Pleurodeles waltl</name>
    <name type="common">Iberian ribbed newt</name>
    <dbReference type="NCBI Taxonomy" id="8319"/>
    <lineage>
        <taxon>Eukaryota</taxon>
        <taxon>Metazoa</taxon>
        <taxon>Chordata</taxon>
        <taxon>Craniata</taxon>
        <taxon>Vertebrata</taxon>
        <taxon>Euteleostomi</taxon>
        <taxon>Amphibia</taxon>
        <taxon>Batrachia</taxon>
        <taxon>Caudata</taxon>
        <taxon>Salamandroidea</taxon>
        <taxon>Salamandridae</taxon>
        <taxon>Pleurodelinae</taxon>
        <taxon>Pleurodeles</taxon>
    </lineage>
</organism>